<comment type="caution">
    <text evidence="1">The sequence shown here is derived from an EMBL/GenBank/DDBJ whole genome shotgun (WGS) entry which is preliminary data.</text>
</comment>
<dbReference type="Proteomes" id="UP000778523">
    <property type="component" value="Unassembled WGS sequence"/>
</dbReference>
<protein>
    <submittedName>
        <fullName evidence="1">Uncharacterized protein</fullName>
    </submittedName>
</protein>
<dbReference type="EMBL" id="JABCSC020000004">
    <property type="protein sequence ID" value="NSL56541.1"/>
    <property type="molecule type" value="Genomic_DNA"/>
</dbReference>
<evidence type="ECO:0000313" key="1">
    <source>
        <dbReference type="EMBL" id="NSL56541.1"/>
    </source>
</evidence>
<accession>A0ABX2IIE2</accession>
<keyword evidence="2" id="KW-1185">Reference proteome</keyword>
<proteinExistence type="predicted"/>
<gene>
    <name evidence="1" type="ORF">HJ583_016020</name>
</gene>
<sequence length="243" mass="26725">MAPTDMLAIALDFLPDVAGLRLLNRLPAELSDVEVAEYAFQRRRAARGSDSLPPHLLRLSGFALFGVQDGQFRLSSKASMDEAGLLGAFLDACAAAPALACWSEVEARLDALRLRALQAGVGRDGAWPRLNACMPLAVELCHAEAPPALAEVARLAGLPLMRAADEEWQWQRVLAGDWLALQGQIELRALVAWLLQRRQQSLSGLISQAEREADEARLREWLQVQPALHLQSFAMTWGQSTRR</sequence>
<organism evidence="1 2">
    <name type="scientific">Uliginosibacterium aquaticum</name>
    <dbReference type="NCBI Taxonomy" id="2731212"/>
    <lineage>
        <taxon>Bacteria</taxon>
        <taxon>Pseudomonadati</taxon>
        <taxon>Pseudomonadota</taxon>
        <taxon>Betaproteobacteria</taxon>
        <taxon>Rhodocyclales</taxon>
        <taxon>Zoogloeaceae</taxon>
        <taxon>Uliginosibacterium</taxon>
    </lineage>
</organism>
<reference evidence="1 2" key="1">
    <citation type="submission" date="2020-06" db="EMBL/GenBank/DDBJ databases">
        <title>Draft genome of Uliginosibacterium sp. IMCC34675.</title>
        <authorList>
            <person name="Song J."/>
        </authorList>
    </citation>
    <scope>NUCLEOTIDE SEQUENCE [LARGE SCALE GENOMIC DNA]</scope>
    <source>
        <strain evidence="1 2">IMCC34675</strain>
    </source>
</reference>
<evidence type="ECO:0000313" key="2">
    <source>
        <dbReference type="Proteomes" id="UP000778523"/>
    </source>
</evidence>
<name>A0ABX2IIE2_9RHOO</name>